<dbReference type="Pfam" id="PF13426">
    <property type="entry name" value="PAS_9"/>
    <property type="match status" value="1"/>
</dbReference>
<feature type="transmembrane region" description="Helical" evidence="8">
    <location>
        <begin position="892"/>
        <end position="917"/>
    </location>
</feature>
<evidence type="ECO:0000259" key="10">
    <source>
        <dbReference type="PROSITE" id="PS50125"/>
    </source>
</evidence>
<keyword evidence="4 8" id="KW-1133">Transmembrane helix</keyword>
<evidence type="ECO:0000256" key="7">
    <source>
        <dbReference type="SAM" id="MobiDB-lite"/>
    </source>
</evidence>
<feature type="transmembrane region" description="Helical" evidence="8">
    <location>
        <begin position="661"/>
        <end position="684"/>
    </location>
</feature>
<dbReference type="PROSITE" id="PS50112">
    <property type="entry name" value="PAS"/>
    <property type="match status" value="1"/>
</dbReference>
<dbReference type="SMART" id="SM00091">
    <property type="entry name" value="PAS"/>
    <property type="match status" value="1"/>
</dbReference>
<dbReference type="SUPFAM" id="SSF55785">
    <property type="entry name" value="PYP-like sensor domain (PAS domain)"/>
    <property type="match status" value="1"/>
</dbReference>
<dbReference type="Gene3D" id="3.30.70.1230">
    <property type="entry name" value="Nucleotide cyclase"/>
    <property type="match status" value="1"/>
</dbReference>
<evidence type="ECO:0000256" key="5">
    <source>
        <dbReference type="ARBA" id="ARBA00023136"/>
    </source>
</evidence>
<gene>
    <name evidence="11" type="ORF">M9Y10_017633</name>
</gene>
<evidence type="ECO:0000259" key="9">
    <source>
        <dbReference type="PROSITE" id="PS50112"/>
    </source>
</evidence>
<comment type="subcellular location">
    <subcellularLocation>
        <location evidence="1">Membrane</location>
    </subcellularLocation>
</comment>
<feature type="domain" description="PAS" evidence="9">
    <location>
        <begin position="1241"/>
        <end position="1298"/>
    </location>
</feature>
<evidence type="ECO:0008006" key="13">
    <source>
        <dbReference type="Google" id="ProtNLM"/>
    </source>
</evidence>
<feature type="domain" description="Guanylate cyclase" evidence="10">
    <location>
        <begin position="1406"/>
        <end position="1538"/>
    </location>
</feature>
<feature type="transmembrane region" description="Helical" evidence="8">
    <location>
        <begin position="281"/>
        <end position="303"/>
    </location>
</feature>
<dbReference type="InterPro" id="IPR029787">
    <property type="entry name" value="Nucleotide_cyclase"/>
</dbReference>
<dbReference type="InterPro" id="IPR050401">
    <property type="entry name" value="Cyclic_nucleotide_synthase"/>
</dbReference>
<evidence type="ECO:0000313" key="11">
    <source>
        <dbReference type="EMBL" id="KAK8852645.1"/>
    </source>
</evidence>
<dbReference type="NCBIfam" id="TIGR00229">
    <property type="entry name" value="sensory_box"/>
    <property type="match status" value="1"/>
</dbReference>
<dbReference type="InterPro" id="IPR001054">
    <property type="entry name" value="A/G_cyclase"/>
</dbReference>
<feature type="transmembrane region" description="Helical" evidence="8">
    <location>
        <begin position="966"/>
        <end position="989"/>
    </location>
</feature>
<dbReference type="SMART" id="SM00044">
    <property type="entry name" value="CYCc"/>
    <property type="match status" value="1"/>
</dbReference>
<evidence type="ECO:0000256" key="4">
    <source>
        <dbReference type="ARBA" id="ARBA00022989"/>
    </source>
</evidence>
<keyword evidence="6" id="KW-0456">Lyase</keyword>
<dbReference type="SUPFAM" id="SSF55073">
    <property type="entry name" value="Nucleotide cyclase"/>
    <property type="match status" value="1"/>
</dbReference>
<dbReference type="Proteomes" id="UP001470230">
    <property type="component" value="Unassembled WGS sequence"/>
</dbReference>
<feature type="transmembrane region" description="Helical" evidence="8">
    <location>
        <begin position="252"/>
        <end position="269"/>
    </location>
</feature>
<feature type="transmembrane region" description="Helical" evidence="8">
    <location>
        <begin position="309"/>
        <end position="331"/>
    </location>
</feature>
<keyword evidence="5 8" id="KW-0472">Membrane</keyword>
<feature type="transmembrane region" description="Helical" evidence="8">
    <location>
        <begin position="1177"/>
        <end position="1198"/>
    </location>
</feature>
<protein>
    <recommendedName>
        <fullName evidence="13">Adenylate and Guanylate cyclase catalytic domain containing protein</fullName>
    </recommendedName>
</protein>
<dbReference type="PROSITE" id="PS50125">
    <property type="entry name" value="GUANYLATE_CYCLASE_2"/>
    <property type="match status" value="1"/>
</dbReference>
<sequence>MIGGGMDASVMSKSASEAASTIAGSSLSRSFVSSNIDPLFDKMTQTTHLPSFIYYFFLLIMFIQLTFISTWQSHTAAWESNNISKNFVKYFSYIANFEPEFSSNDNLMIGFLVNTILFVLFIGIFIFQLLFFRRFRSFNKKSLFPTRICIELIPLVLINPLAHVTSSTFINLTVIKDTGILNIILFIIGLIEFIVTCSFFFYTSSLFGSSAYFSLSPFSSFNHKPYVILCSFSSIFYLLSKCFEFFPEWAEDALILLHFAFMVIMIIELTRDPFLTFSSNVIFMGICIASSGNDLIRFITIFFEEKNVGLVLFILFIAFIVIGFVSSTIFYKLQASKLKKYFTFDVDQDSKTAVPSEEERLDHLMSLKLDQSEKKALFYYDYIISHHVTAYLDFFIIKFITQHHHSLTTLCHLIRIMVCLPGNNRNMNVLYSEAIKRRDMNFYQRFLLVQVQKIKILRQSASSTQTGERIKDLKQHTKEIQSSMRQFWSMPTPDIGFLISTSTTLTKTKSLWDESLAEFPNSIQYIEESLVFLIECKCDFVSAIKSRNKIDLIESGKNFNVDMCFRQFVRTFPEYLKKGIIDLKGNFIYNQKTQKTSGNQSSASNNSNSNGSSKNFSSNSSTSQSELEVAVEEGIGKVLLNQSKIRLALQRATETKKAHRYYTFLLTTLFLLSLGLILSIVVFVKFSTYFNGRLSTSERISLINQARLYMFESTLMIVYHWGEKVNATKIDDVLNEVLKGDNIEEISSFMNASMDCTYSYRAAIFVNLLKIKYHDFLSDVAEQSRIGVDMYTYTAPLFEETSTINFTDYGIVYDSNISYNLKTVMTYMSFLCSVLMGEDDIEKLKLFYTNSSNFGTLITTIQSATDSFDTIKDTLRQMSQDEAEDSEKTLKILSFLLSIIYGVVSIFMTVLMGVLYIKEIEKFAKMLLNLPSNVKQDSLQPIRKNVQTNNLDESTIDAQAGAGNKALSTIVILVTVIIVYIANTIVIYFQVANIETFNDKYMYLNLWQADSRIRKSYVAQLCLWISQAIISSNEYVNTSNFIKLSSMRKLIQDDLQLLDSATKEMLEDSPGYPSPIGVSETIDALTLEAICEMDNETNSLHEQYRCGSVQNQLAFFLNIVDQVLVKLDQYEGTITDEIPSQIVHLANNHLIPLLMNIDDTWSVVGTDFRSSFTTNHIIFFMIELILEFIAFILCFYMIKILNNSYDVVLTLLRRINPIQVAASHDLINYLLDKTSSQTSTTMSTAQAIIFNSTDSVFFLGTNGIVDILNPSVTTMFGYTPEQLLGQSVLTIFDEESKSKGTIESQIELMRNRQSALTYEDHTICISDRDEKVPCSITIIGITNESNEIQSFVIILRDESELIAQQKEAEEAKKTSEELLYQILPRSIVVRLNQGEKDISFTVPSATIMFIDIIKFSDYAASLTPQKIMGNLSLIFAGFDESITQYELLTKIKLIGDVYMCAGGLFTPDEQPVTHAEQMTKFGLECLQDLEDANVKLNSMLNVRIGINSGGPLIAGVLGTDKPTFDIIGDPINVASRLQSTDVPGRIQISQNTYDLINQLDFMVESRGEVFLKGKGKQQAYLVSASKSFNVNSSTEGKVE</sequence>
<dbReference type="Pfam" id="PF00211">
    <property type="entry name" value="Guanylate_cyc"/>
    <property type="match status" value="1"/>
</dbReference>
<organism evidence="11 12">
    <name type="scientific">Tritrichomonas musculus</name>
    <dbReference type="NCBI Taxonomy" id="1915356"/>
    <lineage>
        <taxon>Eukaryota</taxon>
        <taxon>Metamonada</taxon>
        <taxon>Parabasalia</taxon>
        <taxon>Tritrichomonadida</taxon>
        <taxon>Tritrichomonadidae</taxon>
        <taxon>Tritrichomonas</taxon>
    </lineage>
</organism>
<dbReference type="EMBL" id="JAPFFF010000023">
    <property type="protein sequence ID" value="KAK8852645.1"/>
    <property type="molecule type" value="Genomic_DNA"/>
</dbReference>
<keyword evidence="3" id="KW-0547">Nucleotide-binding</keyword>
<feature type="transmembrane region" description="Helical" evidence="8">
    <location>
        <begin position="107"/>
        <end position="131"/>
    </location>
</feature>
<evidence type="ECO:0000256" key="1">
    <source>
        <dbReference type="ARBA" id="ARBA00004370"/>
    </source>
</evidence>
<dbReference type="CDD" id="cd07302">
    <property type="entry name" value="CHD"/>
    <property type="match status" value="1"/>
</dbReference>
<feature type="compositionally biased region" description="Low complexity" evidence="7">
    <location>
        <begin position="597"/>
        <end position="620"/>
    </location>
</feature>
<dbReference type="InterPro" id="IPR035965">
    <property type="entry name" value="PAS-like_dom_sf"/>
</dbReference>
<keyword evidence="12" id="KW-1185">Reference proteome</keyword>
<dbReference type="Gene3D" id="3.30.450.20">
    <property type="entry name" value="PAS domain"/>
    <property type="match status" value="1"/>
</dbReference>
<feature type="transmembrane region" description="Helical" evidence="8">
    <location>
        <begin position="180"/>
        <end position="202"/>
    </location>
</feature>
<dbReference type="CDD" id="cd00130">
    <property type="entry name" value="PAS"/>
    <property type="match status" value="1"/>
</dbReference>
<dbReference type="PANTHER" id="PTHR11920:SF335">
    <property type="entry name" value="GUANYLATE CYCLASE"/>
    <property type="match status" value="1"/>
</dbReference>
<comment type="caution">
    <text evidence="11">The sequence shown here is derived from an EMBL/GenBank/DDBJ whole genome shotgun (WGS) entry which is preliminary data.</text>
</comment>
<keyword evidence="2 8" id="KW-0812">Transmembrane</keyword>
<dbReference type="InterPro" id="IPR000014">
    <property type="entry name" value="PAS"/>
</dbReference>
<reference evidence="11 12" key="1">
    <citation type="submission" date="2024-04" db="EMBL/GenBank/DDBJ databases">
        <title>Tritrichomonas musculus Genome.</title>
        <authorList>
            <person name="Alves-Ferreira E."/>
            <person name="Grigg M."/>
            <person name="Lorenzi H."/>
            <person name="Galac M."/>
        </authorList>
    </citation>
    <scope>NUCLEOTIDE SEQUENCE [LARGE SCALE GENOMIC DNA]</scope>
    <source>
        <strain evidence="11 12">EAF2021</strain>
    </source>
</reference>
<evidence type="ECO:0000256" key="6">
    <source>
        <dbReference type="ARBA" id="ARBA00023239"/>
    </source>
</evidence>
<proteinExistence type="predicted"/>
<name>A0ABR2HU28_9EUKA</name>
<feature type="region of interest" description="Disordered" evidence="7">
    <location>
        <begin position="594"/>
        <end position="620"/>
    </location>
</feature>
<feature type="transmembrane region" description="Helical" evidence="8">
    <location>
        <begin position="223"/>
        <end position="240"/>
    </location>
</feature>
<evidence type="ECO:0000256" key="2">
    <source>
        <dbReference type="ARBA" id="ARBA00022692"/>
    </source>
</evidence>
<dbReference type="PANTHER" id="PTHR11920">
    <property type="entry name" value="GUANYLYL CYCLASE"/>
    <property type="match status" value="1"/>
</dbReference>
<evidence type="ECO:0000256" key="3">
    <source>
        <dbReference type="ARBA" id="ARBA00022741"/>
    </source>
</evidence>
<accession>A0ABR2HU28</accession>
<feature type="transmembrane region" description="Helical" evidence="8">
    <location>
        <begin position="52"/>
        <end position="71"/>
    </location>
</feature>
<evidence type="ECO:0000256" key="8">
    <source>
        <dbReference type="SAM" id="Phobius"/>
    </source>
</evidence>
<evidence type="ECO:0000313" key="12">
    <source>
        <dbReference type="Proteomes" id="UP001470230"/>
    </source>
</evidence>